<sequence>MDIKKVLAEMTPEEKAGLCSGKDFWRFKSVERLGVPEVMVSDGPHGLRKQAEGGDHLGLNDSIDATCFPTSVGLAASFDREIAAEQGDALGAEAAAENLAVLLGPAINIKRSPLCGRNFEYMSEDPYLTGELAAAYINGVQAHGVGVSVKHFAANNQEDRRMTISAEVDERTMREIYLPAFETAVKKSDPWTVMCSYNRINGVYSSENPWLLNKVLREEWGFKGLVVTDWGAINDRVLGLKAGTDVEMPSSGGKNDRKIVQALNSGELDEEVLNTACERVLKLIDEAGKKSGGVYDRDADHVKAVKIACDCMVLLKNNGILPLSKDKKYAFIGEFAKVPRHQGGGSSHINTHRVVGAYDAVDDIQKSYAPGYRDRDEEDAALVAEAVRIAKEADVAIVFAGLTDAYESEGFDRRTLDLPKNHNALIEAVAAANPNTVVVLHNGAPVKMPWLNKVAAVLEAYLGGEASGEAAAKILFGEVNPSAKLPETFPLELEDVASSANFPGGVKSVHYKEGLYVGYRYFDKVKKPVLFPFGYGLSYTTFGYSNLKIENPEADILNEDLIVSFDVENTGDRFGKEAVQVYVKDVEATAYRPEKELKGFEKVALNAGEKKRVTVRLDKRAFAFWNSETKAFEVESGEFEILVGASSADIRLSATVALNGDAANIPNDLERLPHYYSADVQGVTDEEFKRLLGREPMPENNPEGAKLDKSATFEDAKNRGSGLGRFVAWILPKVMPGTGLGNKDIMVNIIMQTPVHAMINMSGGLLSEDMGDGLVMLFNSEHRLKAFGKILKGLFGMGKRAKLAKENKL</sequence>
<dbReference type="InterPro" id="IPR036881">
    <property type="entry name" value="Glyco_hydro_3_C_sf"/>
</dbReference>
<dbReference type="GO" id="GO:0008422">
    <property type="term" value="F:beta-glucosidase activity"/>
    <property type="evidence" value="ECO:0007669"/>
    <property type="project" value="UniProtKB-ARBA"/>
</dbReference>
<dbReference type="Pfam" id="PF14310">
    <property type="entry name" value="Fn3-like"/>
    <property type="match status" value="1"/>
</dbReference>
<comment type="similarity">
    <text evidence="1 4">Belongs to the glycosyl hydrolase 3 family.</text>
</comment>
<keyword evidence="4" id="KW-0326">Glycosidase</keyword>
<evidence type="ECO:0000313" key="7">
    <source>
        <dbReference type="Proteomes" id="UP000824094"/>
    </source>
</evidence>
<dbReference type="SUPFAM" id="SSF51445">
    <property type="entry name" value="(Trans)glycosidases"/>
    <property type="match status" value="1"/>
</dbReference>
<dbReference type="SUPFAM" id="SSF52279">
    <property type="entry name" value="Beta-D-glucan exohydrolase, C-terminal domain"/>
    <property type="match status" value="1"/>
</dbReference>
<dbReference type="EMBL" id="DVNF01000187">
    <property type="protein sequence ID" value="HIU61011.1"/>
    <property type="molecule type" value="Genomic_DNA"/>
</dbReference>
<dbReference type="InterPro" id="IPR026891">
    <property type="entry name" value="Fn3-like"/>
</dbReference>
<reference evidence="6" key="2">
    <citation type="journal article" date="2021" name="PeerJ">
        <title>Extensive microbial diversity within the chicken gut microbiome revealed by metagenomics and culture.</title>
        <authorList>
            <person name="Gilroy R."/>
            <person name="Ravi A."/>
            <person name="Getino M."/>
            <person name="Pursley I."/>
            <person name="Horton D.L."/>
            <person name="Alikhan N.F."/>
            <person name="Baker D."/>
            <person name="Gharbi K."/>
            <person name="Hall N."/>
            <person name="Watson M."/>
            <person name="Adriaenssens E.M."/>
            <person name="Foster-Nyarko E."/>
            <person name="Jarju S."/>
            <person name="Secka A."/>
            <person name="Antonio M."/>
            <person name="Oren A."/>
            <person name="Chaudhuri R.R."/>
            <person name="La Ragione R."/>
            <person name="Hildebrand F."/>
            <person name="Pallen M.J."/>
        </authorList>
    </citation>
    <scope>NUCLEOTIDE SEQUENCE</scope>
    <source>
        <strain evidence="6">18911</strain>
    </source>
</reference>
<dbReference type="Gene3D" id="3.20.20.300">
    <property type="entry name" value="Glycoside hydrolase, family 3, N-terminal domain"/>
    <property type="match status" value="1"/>
</dbReference>
<dbReference type="InterPro" id="IPR001764">
    <property type="entry name" value="Glyco_hydro_3_N"/>
</dbReference>
<comment type="caution">
    <text evidence="6">The sequence shown here is derived from an EMBL/GenBank/DDBJ whole genome shotgun (WGS) entry which is preliminary data.</text>
</comment>
<reference evidence="6" key="1">
    <citation type="submission" date="2020-10" db="EMBL/GenBank/DDBJ databases">
        <authorList>
            <person name="Gilroy R."/>
        </authorList>
    </citation>
    <scope>NUCLEOTIDE SEQUENCE</scope>
    <source>
        <strain evidence="6">18911</strain>
    </source>
</reference>
<dbReference type="Gene3D" id="3.40.50.1700">
    <property type="entry name" value="Glycoside hydrolase family 3 C-terminal domain"/>
    <property type="match status" value="1"/>
</dbReference>
<evidence type="ECO:0000313" key="6">
    <source>
        <dbReference type="EMBL" id="HIU61011.1"/>
    </source>
</evidence>
<dbReference type="Pfam" id="PF01915">
    <property type="entry name" value="Glyco_hydro_3_C"/>
    <property type="match status" value="1"/>
</dbReference>
<dbReference type="PANTHER" id="PTHR42715">
    <property type="entry name" value="BETA-GLUCOSIDASE"/>
    <property type="match status" value="1"/>
</dbReference>
<organism evidence="6 7">
    <name type="scientific">Candidatus Stercoripulliclostridium merdigallinarum</name>
    <dbReference type="NCBI Taxonomy" id="2840951"/>
    <lineage>
        <taxon>Bacteria</taxon>
        <taxon>Bacillati</taxon>
        <taxon>Bacillota</taxon>
        <taxon>Clostridia</taxon>
        <taxon>Eubacteriales</taxon>
        <taxon>Candidatus Stercoripulliclostridium</taxon>
    </lineage>
</organism>
<dbReference type="InterPro" id="IPR050288">
    <property type="entry name" value="Cellulose_deg_GH3"/>
</dbReference>
<gene>
    <name evidence="6" type="ORF">IAB05_06435</name>
</gene>
<feature type="domain" description="Fibronectin type III-like" evidence="5">
    <location>
        <begin position="577"/>
        <end position="647"/>
    </location>
</feature>
<dbReference type="SMART" id="SM01217">
    <property type="entry name" value="Fn3_like"/>
    <property type="match status" value="1"/>
</dbReference>
<dbReference type="InterPro" id="IPR036962">
    <property type="entry name" value="Glyco_hydro_3_N_sf"/>
</dbReference>
<protein>
    <submittedName>
        <fullName evidence="6">Glycoside hydrolase family 3 C-terminal domain-containing protein</fullName>
    </submittedName>
</protein>
<keyword evidence="3" id="KW-0119">Carbohydrate metabolism</keyword>
<dbReference type="InterPro" id="IPR019800">
    <property type="entry name" value="Glyco_hydro_3_AS"/>
</dbReference>
<proteinExistence type="inferred from homology"/>
<evidence type="ECO:0000256" key="3">
    <source>
        <dbReference type="ARBA" id="ARBA00023277"/>
    </source>
</evidence>
<evidence type="ECO:0000259" key="5">
    <source>
        <dbReference type="SMART" id="SM01217"/>
    </source>
</evidence>
<dbReference type="Pfam" id="PF00933">
    <property type="entry name" value="Glyco_hydro_3"/>
    <property type="match status" value="1"/>
</dbReference>
<accession>A0A9D1SI37</accession>
<dbReference type="PROSITE" id="PS00775">
    <property type="entry name" value="GLYCOSYL_HYDROL_F3"/>
    <property type="match status" value="1"/>
</dbReference>
<dbReference type="Gene3D" id="2.60.40.10">
    <property type="entry name" value="Immunoglobulins"/>
    <property type="match status" value="1"/>
</dbReference>
<dbReference type="PRINTS" id="PR00133">
    <property type="entry name" value="GLHYDRLASE3"/>
</dbReference>
<dbReference type="InterPro" id="IPR017853">
    <property type="entry name" value="GH"/>
</dbReference>
<name>A0A9D1SI37_9FIRM</name>
<evidence type="ECO:0000256" key="4">
    <source>
        <dbReference type="RuleBase" id="RU361161"/>
    </source>
</evidence>
<dbReference type="InterPro" id="IPR002772">
    <property type="entry name" value="Glyco_hydro_3_C"/>
</dbReference>
<dbReference type="FunFam" id="2.60.40.10:FF:000495">
    <property type="entry name" value="Periplasmic beta-glucosidase"/>
    <property type="match status" value="1"/>
</dbReference>
<dbReference type="InterPro" id="IPR013783">
    <property type="entry name" value="Ig-like_fold"/>
</dbReference>
<evidence type="ECO:0000256" key="1">
    <source>
        <dbReference type="ARBA" id="ARBA00005336"/>
    </source>
</evidence>
<dbReference type="Proteomes" id="UP000824094">
    <property type="component" value="Unassembled WGS sequence"/>
</dbReference>
<dbReference type="GO" id="GO:0005975">
    <property type="term" value="P:carbohydrate metabolic process"/>
    <property type="evidence" value="ECO:0007669"/>
    <property type="project" value="InterPro"/>
</dbReference>
<keyword evidence="2 4" id="KW-0378">Hydrolase</keyword>
<dbReference type="AlphaFoldDB" id="A0A9D1SI37"/>
<dbReference type="PANTHER" id="PTHR42715:SF10">
    <property type="entry name" value="BETA-GLUCOSIDASE"/>
    <property type="match status" value="1"/>
</dbReference>
<evidence type="ECO:0000256" key="2">
    <source>
        <dbReference type="ARBA" id="ARBA00022801"/>
    </source>
</evidence>